<proteinExistence type="predicted"/>
<dbReference type="RefSeq" id="WP_249284281.1">
    <property type="nucleotide sequence ID" value="NZ_JACRSO010000001.1"/>
</dbReference>
<gene>
    <name evidence="1" type="ORF">H8699_02165</name>
</gene>
<dbReference type="AlphaFoldDB" id="A0A926HL92"/>
<dbReference type="EMBL" id="JACRSO010000001">
    <property type="protein sequence ID" value="MBC8528244.1"/>
    <property type="molecule type" value="Genomic_DNA"/>
</dbReference>
<dbReference type="Proteomes" id="UP000654279">
    <property type="component" value="Unassembled WGS sequence"/>
</dbReference>
<protein>
    <submittedName>
        <fullName evidence="1">Uncharacterized protein</fullName>
    </submittedName>
</protein>
<reference evidence="1" key="1">
    <citation type="submission" date="2020-08" db="EMBL/GenBank/DDBJ databases">
        <title>Genome public.</title>
        <authorList>
            <person name="Liu C."/>
            <person name="Sun Q."/>
        </authorList>
    </citation>
    <scope>NUCLEOTIDE SEQUENCE</scope>
    <source>
        <strain evidence="1">NSJ-44</strain>
    </source>
</reference>
<name>A0A926HL92_9FIRM</name>
<accession>A0A926HL92</accession>
<keyword evidence="2" id="KW-1185">Reference proteome</keyword>
<comment type="caution">
    <text evidence="1">The sequence shown here is derived from an EMBL/GenBank/DDBJ whole genome shotgun (WGS) entry which is preliminary data.</text>
</comment>
<evidence type="ECO:0000313" key="1">
    <source>
        <dbReference type="EMBL" id="MBC8528244.1"/>
    </source>
</evidence>
<evidence type="ECO:0000313" key="2">
    <source>
        <dbReference type="Proteomes" id="UP000654279"/>
    </source>
</evidence>
<organism evidence="1 2">
    <name type="scientific">Luoshenia tenuis</name>
    <dbReference type="NCBI Taxonomy" id="2763654"/>
    <lineage>
        <taxon>Bacteria</taxon>
        <taxon>Bacillati</taxon>
        <taxon>Bacillota</taxon>
        <taxon>Clostridia</taxon>
        <taxon>Christensenellales</taxon>
        <taxon>Christensenellaceae</taxon>
        <taxon>Luoshenia</taxon>
    </lineage>
</organism>
<sequence>MNKQICGTCKWHKHEDISDGWVCVNDKSDNCADWTGHDDTCDEWEGIGK</sequence>